<comment type="cofactor">
    <cofactor evidence="1">
        <name>Mg(2+)</name>
        <dbReference type="ChEBI" id="CHEBI:18420"/>
    </cofactor>
</comment>
<dbReference type="GeneTree" id="ENSGT00390000002575"/>
<reference evidence="9" key="2">
    <citation type="submission" date="2025-09" db="UniProtKB">
        <authorList>
            <consortium name="Ensembl"/>
        </authorList>
    </citation>
    <scope>IDENTIFICATION</scope>
</reference>
<dbReference type="PANTHER" id="PTHR31609">
    <property type="entry name" value="YDJC DEACETYLASE FAMILY MEMBER"/>
    <property type="match status" value="1"/>
</dbReference>
<dbReference type="SUPFAM" id="SSF88713">
    <property type="entry name" value="Glycoside hydrolase/deacetylase"/>
    <property type="match status" value="1"/>
</dbReference>
<dbReference type="GO" id="GO:0005975">
    <property type="term" value="P:carbohydrate metabolic process"/>
    <property type="evidence" value="ECO:0007669"/>
    <property type="project" value="InterPro"/>
</dbReference>
<evidence type="ECO:0000313" key="10">
    <source>
        <dbReference type="Proteomes" id="UP000694548"/>
    </source>
</evidence>
<comment type="similarity">
    <text evidence="3">Belongs to the YdjC deacetylase family.</text>
</comment>
<evidence type="ECO:0000256" key="2">
    <source>
        <dbReference type="ARBA" id="ARBA00003451"/>
    </source>
</evidence>
<dbReference type="Gene3D" id="3.20.20.370">
    <property type="entry name" value="Glycoside hydrolase/deacetylase"/>
    <property type="match status" value="1"/>
</dbReference>
<keyword evidence="7" id="KW-0460">Magnesium</keyword>
<dbReference type="GO" id="GO:0019213">
    <property type="term" value="F:deacetylase activity"/>
    <property type="evidence" value="ECO:0007669"/>
    <property type="project" value="TreeGrafter"/>
</dbReference>
<dbReference type="InterPro" id="IPR011330">
    <property type="entry name" value="Glyco_hydro/deAcase_b/a-brl"/>
</dbReference>
<evidence type="ECO:0000256" key="8">
    <source>
        <dbReference type="ARBA" id="ARBA00023277"/>
    </source>
</evidence>
<keyword evidence="5" id="KW-0479">Metal-binding</keyword>
<reference evidence="9" key="1">
    <citation type="submission" date="2025-08" db="UniProtKB">
        <authorList>
            <consortium name="Ensembl"/>
        </authorList>
    </citation>
    <scope>IDENTIFICATION</scope>
</reference>
<organism evidence="9 10">
    <name type="scientific">Nothobranchius furzeri</name>
    <name type="common">Turquoise killifish</name>
    <dbReference type="NCBI Taxonomy" id="105023"/>
    <lineage>
        <taxon>Eukaryota</taxon>
        <taxon>Metazoa</taxon>
        <taxon>Chordata</taxon>
        <taxon>Craniata</taxon>
        <taxon>Vertebrata</taxon>
        <taxon>Euteleostomi</taxon>
        <taxon>Actinopterygii</taxon>
        <taxon>Neopterygii</taxon>
        <taxon>Teleostei</taxon>
        <taxon>Neoteleostei</taxon>
        <taxon>Acanthomorphata</taxon>
        <taxon>Ovalentaria</taxon>
        <taxon>Atherinomorphae</taxon>
        <taxon>Cyprinodontiformes</taxon>
        <taxon>Nothobranchiidae</taxon>
        <taxon>Nothobranchius</taxon>
    </lineage>
</organism>
<protein>
    <recommendedName>
        <fullName evidence="4">Carbohydrate deacetylase</fullName>
    </recommendedName>
</protein>
<proteinExistence type="inferred from homology"/>
<evidence type="ECO:0000256" key="7">
    <source>
        <dbReference type="ARBA" id="ARBA00022842"/>
    </source>
</evidence>
<dbReference type="Proteomes" id="UP000694548">
    <property type="component" value="Unassembled WGS sequence"/>
</dbReference>
<name>A0A8C6NXE5_NOTFU</name>
<dbReference type="Pfam" id="PF04794">
    <property type="entry name" value="YdjC"/>
    <property type="match status" value="1"/>
</dbReference>
<comment type="function">
    <text evidence="2">Probably catalyzes the deacetylation of acetylated carbohydrates an important step in the degradation of oligosaccharides.</text>
</comment>
<evidence type="ECO:0000256" key="3">
    <source>
        <dbReference type="ARBA" id="ARBA00008843"/>
    </source>
</evidence>
<evidence type="ECO:0000256" key="6">
    <source>
        <dbReference type="ARBA" id="ARBA00022801"/>
    </source>
</evidence>
<keyword evidence="8" id="KW-0119">Carbohydrate metabolism</keyword>
<keyword evidence="10" id="KW-1185">Reference proteome</keyword>
<evidence type="ECO:0000313" key="9">
    <source>
        <dbReference type="Ensembl" id="ENSNFUP00015033082.1"/>
    </source>
</evidence>
<dbReference type="GO" id="GO:0046872">
    <property type="term" value="F:metal ion binding"/>
    <property type="evidence" value="ECO:0007669"/>
    <property type="project" value="UniProtKB-KW"/>
</dbReference>
<dbReference type="Ensembl" id="ENSNFUT00015034575.1">
    <property type="protein sequence ID" value="ENSNFUP00015033082.1"/>
    <property type="gene ID" value="ENSNFUG00015016203.1"/>
</dbReference>
<evidence type="ECO:0000256" key="4">
    <source>
        <dbReference type="ARBA" id="ARBA00018477"/>
    </source>
</evidence>
<evidence type="ECO:0000256" key="1">
    <source>
        <dbReference type="ARBA" id="ARBA00001946"/>
    </source>
</evidence>
<dbReference type="PANTHER" id="PTHR31609:SF1">
    <property type="entry name" value="CARBOHYDRATE DEACETYLASE"/>
    <property type="match status" value="1"/>
</dbReference>
<dbReference type="AlphaFoldDB" id="A0A8C6NXE5"/>
<accession>A0A8C6NXE5</accession>
<evidence type="ECO:0000256" key="5">
    <source>
        <dbReference type="ARBA" id="ARBA00022723"/>
    </source>
</evidence>
<dbReference type="GO" id="GO:0016787">
    <property type="term" value="F:hydrolase activity"/>
    <property type="evidence" value="ECO:0007669"/>
    <property type="project" value="UniProtKB-KW"/>
</dbReference>
<dbReference type="InterPro" id="IPR006879">
    <property type="entry name" value="YdjC-like"/>
</dbReference>
<sequence>MICVVQTSEPTESARVETHCCSSSARYEGALPCSTLNTWRRILNVAQYNTDSQCREASTKEEPSQLAEKTHFLPRVCFLGHFPKLNVKLCFVPRWPDVYLGLTTMGQNMSSASLQRSLSGLHPAVVTAELMVHPGYPSYTQEGGCGGGPDDFSQSSDREHELGMLTEPSVQELYRRERVQLCGFKDL</sequence>
<keyword evidence="6" id="KW-0378">Hydrolase</keyword>